<proteinExistence type="predicted"/>
<dbReference type="EMBL" id="JANBPK010000806">
    <property type="protein sequence ID" value="KAJ2931664.1"/>
    <property type="molecule type" value="Genomic_DNA"/>
</dbReference>
<dbReference type="GO" id="GO:0000139">
    <property type="term" value="C:Golgi membrane"/>
    <property type="evidence" value="ECO:0007669"/>
    <property type="project" value="TreeGrafter"/>
</dbReference>
<dbReference type="PANTHER" id="PTHR47549">
    <property type="entry name" value="GOLGI APPARATUS MEMBRANE PROTEIN TVP38-RELATED"/>
    <property type="match status" value="1"/>
</dbReference>
<protein>
    <recommendedName>
        <fullName evidence="8">Golgi apparatus membrane protein TVP38</fullName>
    </recommendedName>
</protein>
<feature type="transmembrane region" description="Helical" evidence="5">
    <location>
        <begin position="110"/>
        <end position="131"/>
    </location>
</feature>
<keyword evidence="3 5" id="KW-1133">Transmembrane helix</keyword>
<evidence type="ECO:0000256" key="4">
    <source>
        <dbReference type="ARBA" id="ARBA00023136"/>
    </source>
</evidence>
<feature type="non-terminal residue" evidence="6">
    <location>
        <position position="1"/>
    </location>
</feature>
<sequence>MAAHPARELLGIVKYYGGLALARYRKLHLFGKLLIWLVILFYICIGIFVVIVTPARIAQFLYDKAKLLAATRLGWLGIIAAMVCISFPPLIGHTTLVTLCGFAYGMEGFFIALAGSVLGSAVVFSVLRLLFRERIRAWSAQNEKWQALESVVASPASHLLEHANDRFQPLLPPFVLPRERKAFL</sequence>
<gene>
    <name evidence="6" type="ORF">H1R20_g5462</name>
</gene>
<keyword evidence="7" id="KW-1185">Reference proteome</keyword>
<accession>A0A9W8JF26</accession>
<dbReference type="Proteomes" id="UP001140091">
    <property type="component" value="Unassembled WGS sequence"/>
</dbReference>
<evidence type="ECO:0000313" key="6">
    <source>
        <dbReference type="EMBL" id="KAJ2931664.1"/>
    </source>
</evidence>
<feature type="transmembrane region" description="Helical" evidence="5">
    <location>
        <begin position="73"/>
        <end position="104"/>
    </location>
</feature>
<evidence type="ECO:0000256" key="5">
    <source>
        <dbReference type="SAM" id="Phobius"/>
    </source>
</evidence>
<evidence type="ECO:0000256" key="1">
    <source>
        <dbReference type="ARBA" id="ARBA00004127"/>
    </source>
</evidence>
<dbReference type="OrthoDB" id="166803at2759"/>
<evidence type="ECO:0000313" key="7">
    <source>
        <dbReference type="Proteomes" id="UP001140091"/>
    </source>
</evidence>
<keyword evidence="2 5" id="KW-0812">Transmembrane</keyword>
<organism evidence="6 7">
    <name type="scientific">Candolleomyces eurysporus</name>
    <dbReference type="NCBI Taxonomy" id="2828524"/>
    <lineage>
        <taxon>Eukaryota</taxon>
        <taxon>Fungi</taxon>
        <taxon>Dikarya</taxon>
        <taxon>Basidiomycota</taxon>
        <taxon>Agaricomycotina</taxon>
        <taxon>Agaricomycetes</taxon>
        <taxon>Agaricomycetidae</taxon>
        <taxon>Agaricales</taxon>
        <taxon>Agaricineae</taxon>
        <taxon>Psathyrellaceae</taxon>
        <taxon>Candolleomyces</taxon>
    </lineage>
</organism>
<evidence type="ECO:0000256" key="2">
    <source>
        <dbReference type="ARBA" id="ARBA00022692"/>
    </source>
</evidence>
<dbReference type="PANTHER" id="PTHR47549:SF1">
    <property type="entry name" value="GOLGI APPARATUS MEMBRANE PROTEIN TVP38"/>
    <property type="match status" value="1"/>
</dbReference>
<dbReference type="InterPro" id="IPR051076">
    <property type="entry name" value="Golgi_membrane_TVP38/TMEM64"/>
</dbReference>
<evidence type="ECO:0008006" key="8">
    <source>
        <dbReference type="Google" id="ProtNLM"/>
    </source>
</evidence>
<feature type="transmembrane region" description="Helical" evidence="5">
    <location>
        <begin position="33"/>
        <end position="52"/>
    </location>
</feature>
<dbReference type="AlphaFoldDB" id="A0A9W8JF26"/>
<name>A0A9W8JF26_9AGAR</name>
<dbReference type="GO" id="GO:0016192">
    <property type="term" value="P:vesicle-mediated transport"/>
    <property type="evidence" value="ECO:0007669"/>
    <property type="project" value="TreeGrafter"/>
</dbReference>
<comment type="caution">
    <text evidence="6">The sequence shown here is derived from an EMBL/GenBank/DDBJ whole genome shotgun (WGS) entry which is preliminary data.</text>
</comment>
<comment type="subcellular location">
    <subcellularLocation>
        <location evidence="1">Endomembrane system</location>
        <topology evidence="1">Multi-pass membrane protein</topology>
    </subcellularLocation>
</comment>
<evidence type="ECO:0000256" key="3">
    <source>
        <dbReference type="ARBA" id="ARBA00022989"/>
    </source>
</evidence>
<keyword evidence="4 5" id="KW-0472">Membrane</keyword>
<reference evidence="6" key="1">
    <citation type="submission" date="2022-06" db="EMBL/GenBank/DDBJ databases">
        <title>Genome Sequence of Candolleomyces eurysporus.</title>
        <authorList>
            <person name="Buettner E."/>
        </authorList>
    </citation>
    <scope>NUCLEOTIDE SEQUENCE</scope>
    <source>
        <strain evidence="6">VTCC 930004</strain>
    </source>
</reference>
<dbReference type="GO" id="GO:0000022">
    <property type="term" value="P:mitotic spindle elongation"/>
    <property type="evidence" value="ECO:0007669"/>
    <property type="project" value="TreeGrafter"/>
</dbReference>